<evidence type="ECO:0000313" key="1">
    <source>
        <dbReference type="EMBL" id="KNE02478.1"/>
    </source>
</evidence>
<gene>
    <name evidence="1" type="ORF">QG37_00283</name>
</gene>
<dbReference type="VEuPathDB" id="FungiDB:QG37_00283"/>
<dbReference type="EMBL" id="LGST01000003">
    <property type="protein sequence ID" value="KNE02478.1"/>
    <property type="molecule type" value="Genomic_DNA"/>
</dbReference>
<organism evidence="1 2">
    <name type="scientific">Candidozyma auris</name>
    <name type="common">Yeast</name>
    <name type="synonym">Candida auris</name>
    <dbReference type="NCBI Taxonomy" id="498019"/>
    <lineage>
        <taxon>Eukaryota</taxon>
        <taxon>Fungi</taxon>
        <taxon>Dikarya</taxon>
        <taxon>Ascomycota</taxon>
        <taxon>Saccharomycotina</taxon>
        <taxon>Pichiomycetes</taxon>
        <taxon>Metschnikowiaceae</taxon>
        <taxon>Candidozyma</taxon>
    </lineage>
</organism>
<sequence length="62" mass="7101">MKWETYWKEGLTAKVFTFQLQIARTPTAYSLERHRWFDALLHGGGINLGANPNPLIGLARDE</sequence>
<evidence type="ECO:0000313" key="2">
    <source>
        <dbReference type="Proteomes" id="UP000037122"/>
    </source>
</evidence>
<name>A0A0L0P7Y0_CANAR</name>
<protein>
    <submittedName>
        <fullName evidence="1">Uncharacterized protein</fullName>
    </submittedName>
</protein>
<accession>A0A0L0P7Y0</accession>
<dbReference type="AlphaFoldDB" id="A0A0L0P7Y0"/>
<proteinExistence type="predicted"/>
<dbReference type="Proteomes" id="UP000037122">
    <property type="component" value="Unassembled WGS sequence"/>
</dbReference>
<comment type="caution">
    <text evidence="1">The sequence shown here is derived from an EMBL/GenBank/DDBJ whole genome shotgun (WGS) entry which is preliminary data.</text>
</comment>
<reference evidence="2" key="1">
    <citation type="journal article" date="2015" name="BMC Genomics">
        <title>Draft genome of a commonly misdiagnosed multidrug resistant pathogen Candida auris.</title>
        <authorList>
            <person name="Chatterjee S."/>
            <person name="Alampalli S.V."/>
            <person name="Nageshan R.K."/>
            <person name="Chettiar S.T."/>
            <person name="Joshi S."/>
            <person name="Tatu U.S."/>
        </authorList>
    </citation>
    <scope>NUCLEOTIDE SEQUENCE [LARGE SCALE GENOMIC DNA]</scope>
    <source>
        <strain evidence="2">6684</strain>
    </source>
</reference>